<keyword evidence="2" id="KW-1185">Reference proteome</keyword>
<dbReference type="Proteomes" id="UP000198769">
    <property type="component" value="Unassembled WGS sequence"/>
</dbReference>
<proteinExistence type="predicted"/>
<dbReference type="AlphaFoldDB" id="A0A1I4W085"/>
<dbReference type="RefSeq" id="WP_090023131.1">
    <property type="nucleotide sequence ID" value="NZ_FOVD01000001.1"/>
</dbReference>
<organism evidence="1 2">
    <name type="scientific">Chryseobacterium oleae</name>
    <dbReference type="NCBI Taxonomy" id="491207"/>
    <lineage>
        <taxon>Bacteria</taxon>
        <taxon>Pseudomonadati</taxon>
        <taxon>Bacteroidota</taxon>
        <taxon>Flavobacteriia</taxon>
        <taxon>Flavobacteriales</taxon>
        <taxon>Weeksellaceae</taxon>
        <taxon>Chryseobacterium group</taxon>
        <taxon>Chryseobacterium</taxon>
    </lineage>
</organism>
<dbReference type="EMBL" id="FOVD01000001">
    <property type="protein sequence ID" value="SFN06853.1"/>
    <property type="molecule type" value="Genomic_DNA"/>
</dbReference>
<sequence>MDKILVFFFIFLSCDVLFSQNINEYNKILKIENLPFNKHEVRIYSKQATSAGLEMFRLSQDDMENWTCELYKTESTGNQQIAIQKHYTNSPKNIDLVWVKILDTDLLHLPQWKSIQYKLEKKNKEYFTEDGEIMSSKSSSTILDGVSYYVKIKNDKKENQFKYDNPESYLKIYPSVDELISFKELLDIVRTEFKVFDK</sequence>
<dbReference type="OrthoDB" id="766105at2"/>
<gene>
    <name evidence="1" type="ORF">SAMN05421594_0783</name>
</gene>
<protein>
    <submittedName>
        <fullName evidence="1">Uncharacterized protein</fullName>
    </submittedName>
</protein>
<name>A0A1I4W085_CHROL</name>
<evidence type="ECO:0000313" key="1">
    <source>
        <dbReference type="EMBL" id="SFN06853.1"/>
    </source>
</evidence>
<evidence type="ECO:0000313" key="2">
    <source>
        <dbReference type="Proteomes" id="UP000198769"/>
    </source>
</evidence>
<accession>A0A1I4W085</accession>
<reference evidence="2" key="1">
    <citation type="submission" date="2016-10" db="EMBL/GenBank/DDBJ databases">
        <authorList>
            <person name="Varghese N."/>
            <person name="Submissions S."/>
        </authorList>
    </citation>
    <scope>NUCLEOTIDE SEQUENCE [LARGE SCALE GENOMIC DNA]</scope>
    <source>
        <strain evidence="2">DSM 25575</strain>
    </source>
</reference>